<comment type="caution">
    <text evidence="2">The sequence shown here is derived from an EMBL/GenBank/DDBJ whole genome shotgun (WGS) entry which is preliminary data.</text>
</comment>
<accession>A0A7J6KRD9</accession>
<name>A0A7J6KRD9_PEROL</name>
<feature type="chain" id="PRO_5029576455" evidence="1">
    <location>
        <begin position="20"/>
        <end position="118"/>
    </location>
</feature>
<dbReference type="Proteomes" id="UP000570595">
    <property type="component" value="Unassembled WGS sequence"/>
</dbReference>
<evidence type="ECO:0000256" key="1">
    <source>
        <dbReference type="SAM" id="SignalP"/>
    </source>
</evidence>
<dbReference type="EMBL" id="JABAHT010001459">
    <property type="protein sequence ID" value="KAF4649066.1"/>
    <property type="molecule type" value="Genomic_DNA"/>
</dbReference>
<organism evidence="2 3">
    <name type="scientific">Perkinsus olseni</name>
    <name type="common">Perkinsus atlanticus</name>
    <dbReference type="NCBI Taxonomy" id="32597"/>
    <lineage>
        <taxon>Eukaryota</taxon>
        <taxon>Sar</taxon>
        <taxon>Alveolata</taxon>
        <taxon>Perkinsozoa</taxon>
        <taxon>Perkinsea</taxon>
        <taxon>Perkinsida</taxon>
        <taxon>Perkinsidae</taxon>
        <taxon>Perkinsus</taxon>
    </lineage>
</organism>
<gene>
    <name evidence="2" type="ORF">FOZ61_001764</name>
</gene>
<reference evidence="2 3" key="1">
    <citation type="submission" date="2020-04" db="EMBL/GenBank/DDBJ databases">
        <title>Perkinsus olseni comparative genomics.</title>
        <authorList>
            <person name="Bogema D.R."/>
        </authorList>
    </citation>
    <scope>NUCLEOTIDE SEQUENCE [LARGE SCALE GENOMIC DNA]</scope>
    <source>
        <strain evidence="2">ATCC PRA-179</strain>
    </source>
</reference>
<evidence type="ECO:0000313" key="3">
    <source>
        <dbReference type="Proteomes" id="UP000570595"/>
    </source>
</evidence>
<dbReference type="AlphaFoldDB" id="A0A7J6KRD9"/>
<keyword evidence="1" id="KW-0732">Signal</keyword>
<sequence length="118" mass="13455">MSLILLYLPAACLLCQTLGVHFYTLPGQQMCFHQHMAAEVALAVKYTKITQLMMKGASDVDMELQYAQATRELYVVYEETVDRRPEVLEAFMIAEQGLEIFAEFRTAIMNSRRNSTPV</sequence>
<proteinExistence type="predicted"/>
<protein>
    <submittedName>
        <fullName evidence="2">Uncharacterized protein</fullName>
    </submittedName>
</protein>
<evidence type="ECO:0000313" key="2">
    <source>
        <dbReference type="EMBL" id="KAF4649066.1"/>
    </source>
</evidence>
<feature type="signal peptide" evidence="1">
    <location>
        <begin position="1"/>
        <end position="19"/>
    </location>
</feature>